<dbReference type="InterPro" id="IPR029865">
    <property type="entry name" value="KIAA0319-like"/>
</dbReference>
<reference evidence="7" key="1">
    <citation type="submission" date="2023-01" db="EMBL/GenBank/DDBJ databases">
        <title>Genome assembly of the deep-sea coral Lophelia pertusa.</title>
        <authorList>
            <person name="Herrera S."/>
            <person name="Cordes E."/>
        </authorList>
    </citation>
    <scope>NUCLEOTIDE SEQUENCE</scope>
    <source>
        <strain evidence="7">USNM1676648</strain>
        <tissue evidence="7">Polyp</tissue>
    </source>
</reference>
<organism evidence="7 8">
    <name type="scientific">Desmophyllum pertusum</name>
    <dbReference type="NCBI Taxonomy" id="174260"/>
    <lineage>
        <taxon>Eukaryota</taxon>
        <taxon>Metazoa</taxon>
        <taxon>Cnidaria</taxon>
        <taxon>Anthozoa</taxon>
        <taxon>Hexacorallia</taxon>
        <taxon>Scleractinia</taxon>
        <taxon>Caryophylliina</taxon>
        <taxon>Caryophylliidae</taxon>
        <taxon>Desmophyllum</taxon>
    </lineage>
</organism>
<evidence type="ECO:0000256" key="2">
    <source>
        <dbReference type="ARBA" id="ARBA00022729"/>
    </source>
</evidence>
<dbReference type="GO" id="GO:0031410">
    <property type="term" value="C:cytoplasmic vesicle"/>
    <property type="evidence" value="ECO:0007669"/>
    <property type="project" value="TreeGrafter"/>
</dbReference>
<dbReference type="Proteomes" id="UP001163046">
    <property type="component" value="Unassembled WGS sequence"/>
</dbReference>
<sequence length="642" mass="71115">MTGTSSSVHATTDSPNVFLILVVLGHTILEEYNCGQEDIEYNVTLRGGQFAGIFKDRGPVKNMQQCMHMCCNTKNCDVAMMHGPKCFSVRCLNDSVCETIPADDEDIDMQIAHMTTKGSGQLTKALVNDSLDSYDPEAKCPHNEIMYNVKLMGGLKAGKFTDIGKVKSIKTCIRYCCESKVQPCDLAFMLSDRCYLVKCYSEDRCQAIPAAAIDHTFKQKMAFVAPWLYDKNKKVLKIPSGHSPHHLQCIQSKRYTKSRLLDGPDAGLFTDVGRVANPQICTRLCCEDNSCDLAYMFGRTCFLVKCHSERSCRTIPDEEAAWRNDTNFDRSTQYIVKRQFGVRLSDDGTPVITTETNKEEICRLDGEIRNKTVLQAGMISGKLTHHKGVKDITSCIERCCAREKCHVAMMMADKCYSVFCTNEQFCQPKPAPVETHHTNPTVAYVKRGEISFAPRPKLEPIMPLIERFHPNLEQAVEEEYVEDEDDDSNESGEGDESQRNSTETTPRKDTSEELDGSGRNLENDNDQSGSGESGDSGDGDVSGESGSGDSSGDGIEREQEQSSGESGDEESEEDGSGTEESGESGEEEDSGESGDEEEEDGSDGSDGDDGGYGYEYEDDDDDEEEQEFLKLRNLLNNQARSS</sequence>
<comment type="subcellular location">
    <subcellularLocation>
        <location evidence="1">Membrane</location>
    </subcellularLocation>
</comment>
<evidence type="ECO:0000256" key="1">
    <source>
        <dbReference type="ARBA" id="ARBA00004370"/>
    </source>
</evidence>
<name>A0A9W9ZIR1_9CNID</name>
<accession>A0A9W9ZIR1</accession>
<dbReference type="PANTHER" id="PTHR46182">
    <property type="entry name" value="FI19480P1"/>
    <property type="match status" value="1"/>
</dbReference>
<dbReference type="GO" id="GO:0016020">
    <property type="term" value="C:membrane"/>
    <property type="evidence" value="ECO:0007669"/>
    <property type="project" value="UniProtKB-SubCell"/>
</dbReference>
<keyword evidence="4" id="KW-0325">Glycoprotein</keyword>
<feature type="region of interest" description="Disordered" evidence="5">
    <location>
        <begin position="478"/>
        <end position="625"/>
    </location>
</feature>
<feature type="compositionally biased region" description="Acidic residues" evidence="5">
    <location>
        <begin position="566"/>
        <end position="625"/>
    </location>
</feature>
<gene>
    <name evidence="7" type="ORF">OS493_034666</name>
</gene>
<evidence type="ECO:0000259" key="6">
    <source>
        <dbReference type="SMART" id="SM00765"/>
    </source>
</evidence>
<proteinExistence type="predicted"/>
<dbReference type="EMBL" id="MU825922">
    <property type="protein sequence ID" value="KAJ7382503.1"/>
    <property type="molecule type" value="Genomic_DNA"/>
</dbReference>
<evidence type="ECO:0000256" key="4">
    <source>
        <dbReference type="ARBA" id="ARBA00023180"/>
    </source>
</evidence>
<dbReference type="AlphaFoldDB" id="A0A9W9ZIR1"/>
<comment type="caution">
    <text evidence="7">The sequence shown here is derived from an EMBL/GenBank/DDBJ whole genome shotgun (WGS) entry which is preliminary data.</text>
</comment>
<protein>
    <recommendedName>
        <fullName evidence="6">Seven cysteines N-terminal domain-containing protein</fullName>
    </recommendedName>
</protein>
<keyword evidence="2" id="KW-0732">Signal</keyword>
<keyword evidence="8" id="KW-1185">Reference proteome</keyword>
<feature type="domain" description="Seven cysteines N-terminal" evidence="6">
    <location>
        <begin position="135"/>
        <end position="216"/>
    </location>
</feature>
<evidence type="ECO:0000256" key="3">
    <source>
        <dbReference type="ARBA" id="ARBA00023136"/>
    </source>
</evidence>
<dbReference type="GO" id="GO:0001764">
    <property type="term" value="P:neuron migration"/>
    <property type="evidence" value="ECO:0007669"/>
    <property type="project" value="TreeGrafter"/>
</dbReference>
<dbReference type="PANTHER" id="PTHR46182:SF2">
    <property type="entry name" value="FI19480P1"/>
    <property type="match status" value="1"/>
</dbReference>
<feature type="compositionally biased region" description="Acidic residues" evidence="5">
    <location>
        <begin position="478"/>
        <end position="495"/>
    </location>
</feature>
<evidence type="ECO:0000313" key="7">
    <source>
        <dbReference type="EMBL" id="KAJ7382503.1"/>
    </source>
</evidence>
<evidence type="ECO:0000256" key="5">
    <source>
        <dbReference type="SAM" id="MobiDB-lite"/>
    </source>
</evidence>
<dbReference type="OrthoDB" id="536372at2759"/>
<dbReference type="Pfam" id="PF23597">
    <property type="entry name" value="KIAA0319_N"/>
    <property type="match status" value="4"/>
</dbReference>
<feature type="domain" description="Seven cysteines N-terminal" evidence="6">
    <location>
        <begin position="29"/>
        <end position="110"/>
    </location>
</feature>
<dbReference type="InterPro" id="IPR011106">
    <property type="entry name" value="MANSC_N"/>
</dbReference>
<dbReference type="SMART" id="SM00765">
    <property type="entry name" value="MANEC"/>
    <property type="match status" value="3"/>
</dbReference>
<dbReference type="InterPro" id="IPR013980">
    <property type="entry name" value="MANSC_dom"/>
</dbReference>
<keyword evidence="3" id="KW-0472">Membrane</keyword>
<evidence type="ECO:0000313" key="8">
    <source>
        <dbReference type="Proteomes" id="UP001163046"/>
    </source>
</evidence>
<feature type="domain" description="Seven cysteines N-terminal" evidence="6">
    <location>
        <begin position="244"/>
        <end position="328"/>
    </location>
</feature>